<organism evidence="1">
    <name type="scientific">Solanum chacoense</name>
    <name type="common">Chaco potato</name>
    <dbReference type="NCBI Taxonomy" id="4108"/>
    <lineage>
        <taxon>Eukaryota</taxon>
        <taxon>Viridiplantae</taxon>
        <taxon>Streptophyta</taxon>
        <taxon>Embryophyta</taxon>
        <taxon>Tracheophyta</taxon>
        <taxon>Spermatophyta</taxon>
        <taxon>Magnoliopsida</taxon>
        <taxon>eudicotyledons</taxon>
        <taxon>Gunneridae</taxon>
        <taxon>Pentapetalae</taxon>
        <taxon>asterids</taxon>
        <taxon>lamiids</taxon>
        <taxon>Solanales</taxon>
        <taxon>Solanaceae</taxon>
        <taxon>Solanoideae</taxon>
        <taxon>Solaneae</taxon>
        <taxon>Solanum</taxon>
    </lineage>
</organism>
<name>A0A0V0H0W4_SOLCH</name>
<sequence length="65" mass="7403">MIASILSKIKLNSQTTIQCQILIQLNLPIQFSSTSIMIVQKIDLLRERGKLVNFTKRLNVMITNS</sequence>
<dbReference type="AlphaFoldDB" id="A0A0V0H0W4"/>
<evidence type="ECO:0000313" key="1">
    <source>
        <dbReference type="EMBL" id="JAP13827.1"/>
    </source>
</evidence>
<proteinExistence type="predicted"/>
<protein>
    <submittedName>
        <fullName evidence="1">Putative ovule protein</fullName>
    </submittedName>
</protein>
<accession>A0A0V0H0W4</accession>
<dbReference type="EMBL" id="GEDG01027471">
    <property type="protein sequence ID" value="JAP13827.1"/>
    <property type="molecule type" value="Transcribed_RNA"/>
</dbReference>
<reference evidence="1" key="1">
    <citation type="submission" date="2015-12" db="EMBL/GenBank/DDBJ databases">
        <title>Gene expression during late stages of embryo sac development: a critical building block for successful pollen-pistil interactions.</title>
        <authorList>
            <person name="Liu Y."/>
            <person name="Joly V."/>
            <person name="Sabar M."/>
            <person name="Matton D.P."/>
        </authorList>
    </citation>
    <scope>NUCLEOTIDE SEQUENCE</scope>
</reference>